<dbReference type="GO" id="GO:0008106">
    <property type="term" value="F:alcohol dehydrogenase (NADP+) activity"/>
    <property type="evidence" value="ECO:0007669"/>
    <property type="project" value="TreeGrafter"/>
</dbReference>
<dbReference type="FunFam" id="3.40.50.1970:FF:000003">
    <property type="entry name" value="Alcohol dehydrogenase, iron-containing"/>
    <property type="match status" value="1"/>
</dbReference>
<evidence type="ECO:0000313" key="6">
    <source>
        <dbReference type="Proteomes" id="UP001642409"/>
    </source>
</evidence>
<feature type="domain" description="Alcohol dehydrogenase iron-type/glycerol dehydrogenase GldA" evidence="2">
    <location>
        <begin position="11"/>
        <end position="185"/>
    </location>
</feature>
<dbReference type="InterPro" id="IPR018211">
    <property type="entry name" value="ADH_Fe_CS"/>
</dbReference>
<feature type="domain" description="Fe-containing alcohol dehydrogenase-like C-terminal" evidence="3">
    <location>
        <begin position="197"/>
        <end position="354"/>
    </location>
</feature>
<dbReference type="InterPro" id="IPR044731">
    <property type="entry name" value="BDH-like"/>
</dbReference>
<evidence type="ECO:0000259" key="3">
    <source>
        <dbReference type="Pfam" id="PF25137"/>
    </source>
</evidence>
<accession>A0AA86R593</accession>
<dbReference type="GO" id="GO:1990362">
    <property type="term" value="F:butanol dehydrogenase (NAD+) activity"/>
    <property type="evidence" value="ECO:0007669"/>
    <property type="project" value="InterPro"/>
</dbReference>
<dbReference type="GO" id="GO:1990002">
    <property type="term" value="F:methylglyoxal reductase (NADPH) (acetol producing) activity"/>
    <property type="evidence" value="ECO:0007669"/>
    <property type="project" value="TreeGrafter"/>
</dbReference>
<dbReference type="Gene3D" id="3.40.50.1970">
    <property type="match status" value="1"/>
</dbReference>
<dbReference type="PROSITE" id="PS00913">
    <property type="entry name" value="ADH_IRON_1"/>
    <property type="match status" value="1"/>
</dbReference>
<comment type="caution">
    <text evidence="4">The sequence shown here is derived from an EMBL/GenBank/DDBJ whole genome shotgun (WGS) entry which is preliminary data.</text>
</comment>
<dbReference type="Gene3D" id="1.20.1090.10">
    <property type="entry name" value="Dehydroquinate synthase-like - alpha domain"/>
    <property type="match status" value="1"/>
</dbReference>
<dbReference type="CDD" id="cd08187">
    <property type="entry name" value="BDH"/>
    <property type="match status" value="1"/>
</dbReference>
<dbReference type="AlphaFoldDB" id="A0AA86R593"/>
<keyword evidence="6" id="KW-1185">Reference proteome</keyword>
<sequence length="403" mass="44803">MQIDNFQWFNPTKLVVKHDASGEIADYIATDDIKSVLLAYGQASVKKIGVYDQVINSLKAKNIQVYELPGVRANPELQTVIQGIDICRKYNIQAVLPLGGGSTFDTCKAIAVGALFDQDVDSSKIWECYEGSRKIEKALPIYGVLTISATGSEMNHAGVIQDDSQKKKFSVYSIHCFPKVSIVDPKLQSFLPWYQQVNGFVDAFMHVCESLTRIEDIDEVETTYAINISLLQSIIKAGNKLQVNTNDHVARANFVWAATCALNQLSGIAMRGGCAAVHYLEYPMAGIDPKISHGAGLGVAFPAFVRANGERGLRLNTYNRIAKEVFGKEGWQGLVEGFQTLLKNWGHPTTLNELFGRNMDEIDRAQLLEIIFLKYLNCVHVAGIMLMDVFLRKSPKMRIRICD</sequence>
<dbReference type="InterPro" id="IPR001670">
    <property type="entry name" value="ADH_Fe/GldA"/>
</dbReference>
<dbReference type="Proteomes" id="UP001642409">
    <property type="component" value="Unassembled WGS sequence"/>
</dbReference>
<dbReference type="Pfam" id="PF00465">
    <property type="entry name" value="Fe-ADH"/>
    <property type="match status" value="1"/>
</dbReference>
<dbReference type="EMBL" id="CAXDID020000059">
    <property type="protein sequence ID" value="CAL6009591.1"/>
    <property type="molecule type" value="Genomic_DNA"/>
</dbReference>
<evidence type="ECO:0000313" key="4">
    <source>
        <dbReference type="EMBL" id="CAI9966212.1"/>
    </source>
</evidence>
<organism evidence="4">
    <name type="scientific">Hexamita inflata</name>
    <dbReference type="NCBI Taxonomy" id="28002"/>
    <lineage>
        <taxon>Eukaryota</taxon>
        <taxon>Metamonada</taxon>
        <taxon>Diplomonadida</taxon>
        <taxon>Hexamitidae</taxon>
        <taxon>Hexamitinae</taxon>
        <taxon>Hexamita</taxon>
    </lineage>
</organism>
<protein>
    <submittedName>
        <fullName evidence="4">Alcohol dehydrogenase</fullName>
    </submittedName>
    <submittedName>
        <fullName evidence="5">Alcohol_dehydrogenase</fullName>
    </submittedName>
</protein>
<dbReference type="Pfam" id="PF25137">
    <property type="entry name" value="ADH_Fe_C"/>
    <property type="match status" value="1"/>
</dbReference>
<proteinExistence type="predicted"/>
<dbReference type="GO" id="GO:0005829">
    <property type="term" value="C:cytosol"/>
    <property type="evidence" value="ECO:0007669"/>
    <property type="project" value="TreeGrafter"/>
</dbReference>
<dbReference type="SUPFAM" id="SSF56796">
    <property type="entry name" value="Dehydroquinate synthase-like"/>
    <property type="match status" value="1"/>
</dbReference>
<dbReference type="PANTHER" id="PTHR43633">
    <property type="entry name" value="ALCOHOL DEHYDROGENASE YQHD"/>
    <property type="match status" value="1"/>
</dbReference>
<evidence type="ECO:0000256" key="1">
    <source>
        <dbReference type="ARBA" id="ARBA00023002"/>
    </source>
</evidence>
<evidence type="ECO:0000313" key="5">
    <source>
        <dbReference type="EMBL" id="CAL6009591.1"/>
    </source>
</evidence>
<dbReference type="EMBL" id="CATOUU010000998">
    <property type="protein sequence ID" value="CAI9966212.1"/>
    <property type="molecule type" value="Genomic_DNA"/>
</dbReference>
<name>A0AA86R593_9EUKA</name>
<reference evidence="5 6" key="2">
    <citation type="submission" date="2024-07" db="EMBL/GenBank/DDBJ databases">
        <authorList>
            <person name="Akdeniz Z."/>
        </authorList>
    </citation>
    <scope>NUCLEOTIDE SEQUENCE [LARGE SCALE GENOMIC DNA]</scope>
</reference>
<keyword evidence="1" id="KW-0560">Oxidoreductase</keyword>
<dbReference type="GO" id="GO:0046872">
    <property type="term" value="F:metal ion binding"/>
    <property type="evidence" value="ECO:0007669"/>
    <property type="project" value="InterPro"/>
</dbReference>
<reference evidence="4" key="1">
    <citation type="submission" date="2023-06" db="EMBL/GenBank/DDBJ databases">
        <authorList>
            <person name="Kurt Z."/>
        </authorList>
    </citation>
    <scope>NUCLEOTIDE SEQUENCE</scope>
</reference>
<dbReference type="InterPro" id="IPR056798">
    <property type="entry name" value="ADH_Fe_C"/>
</dbReference>
<gene>
    <name evidence="5" type="ORF">HINF_LOCUS21679</name>
    <name evidence="4" type="ORF">HINF_LOCUS53857</name>
</gene>
<dbReference type="PANTHER" id="PTHR43633:SF1">
    <property type="entry name" value="ALCOHOL DEHYDROGENASE YQHD"/>
    <property type="match status" value="1"/>
</dbReference>
<evidence type="ECO:0000259" key="2">
    <source>
        <dbReference type="Pfam" id="PF00465"/>
    </source>
</evidence>